<keyword evidence="1" id="KW-0472">Membrane</keyword>
<evidence type="ECO:0000256" key="1">
    <source>
        <dbReference type="SAM" id="Phobius"/>
    </source>
</evidence>
<feature type="transmembrane region" description="Helical" evidence="1">
    <location>
        <begin position="117"/>
        <end position="135"/>
    </location>
</feature>
<dbReference type="Proteomes" id="UP000248889">
    <property type="component" value="Unassembled WGS sequence"/>
</dbReference>
<dbReference type="EMBL" id="QKYN01000110">
    <property type="protein sequence ID" value="RAG82672.1"/>
    <property type="molecule type" value="Genomic_DNA"/>
</dbReference>
<evidence type="ECO:0000256" key="2">
    <source>
        <dbReference type="SAM" id="SignalP"/>
    </source>
</evidence>
<protein>
    <recommendedName>
        <fullName evidence="5">Gram-positive cocci surface proteins LPxTG domain-containing protein</fullName>
    </recommendedName>
</protein>
<feature type="signal peptide" evidence="2">
    <location>
        <begin position="1"/>
        <end position="26"/>
    </location>
</feature>
<evidence type="ECO:0000313" key="3">
    <source>
        <dbReference type="EMBL" id="RAG82672.1"/>
    </source>
</evidence>
<gene>
    <name evidence="3" type="ORF">DN069_26505</name>
</gene>
<keyword evidence="2" id="KW-0732">Signal</keyword>
<feature type="chain" id="PRO_5016160593" description="Gram-positive cocci surface proteins LPxTG domain-containing protein" evidence="2">
    <location>
        <begin position="27"/>
        <end position="144"/>
    </location>
</feature>
<comment type="caution">
    <text evidence="3">The sequence shown here is derived from an EMBL/GenBank/DDBJ whole genome shotgun (WGS) entry which is preliminary data.</text>
</comment>
<reference evidence="3 4" key="1">
    <citation type="submission" date="2018-06" db="EMBL/GenBank/DDBJ databases">
        <title>Streptacidiphilus pinicola sp. nov., isolated from pine grove soil.</title>
        <authorList>
            <person name="Roh S.G."/>
            <person name="Park S."/>
            <person name="Kim M.-K."/>
            <person name="Yun B.-R."/>
            <person name="Park J."/>
            <person name="Kim M.J."/>
            <person name="Kim Y.S."/>
            <person name="Kim S.B."/>
        </authorList>
    </citation>
    <scope>NUCLEOTIDE SEQUENCE [LARGE SCALE GENOMIC DNA]</scope>
    <source>
        <strain evidence="3 4">MMS16-CNU450</strain>
    </source>
</reference>
<keyword evidence="1" id="KW-0812">Transmembrane</keyword>
<proteinExistence type="predicted"/>
<name>A0A2X0ICH3_9ACTN</name>
<dbReference type="AlphaFoldDB" id="A0A2X0ICH3"/>
<evidence type="ECO:0000313" key="4">
    <source>
        <dbReference type="Proteomes" id="UP000248889"/>
    </source>
</evidence>
<organism evidence="3 4">
    <name type="scientific">Streptacidiphilus pinicola</name>
    <dbReference type="NCBI Taxonomy" id="2219663"/>
    <lineage>
        <taxon>Bacteria</taxon>
        <taxon>Bacillati</taxon>
        <taxon>Actinomycetota</taxon>
        <taxon>Actinomycetes</taxon>
        <taxon>Kitasatosporales</taxon>
        <taxon>Streptomycetaceae</taxon>
        <taxon>Streptacidiphilus</taxon>
    </lineage>
</organism>
<evidence type="ECO:0008006" key="5">
    <source>
        <dbReference type="Google" id="ProtNLM"/>
    </source>
</evidence>
<dbReference type="RefSeq" id="WP_111505032.1">
    <property type="nucleotide sequence ID" value="NZ_QKYN01000110.1"/>
</dbReference>
<sequence length="144" mass="14567">MRTISTIAGTAVVAVGLMFAAPAANAATTGHHHDDCHRAVVKAEKAEDAFEAAWRDFKKQIKDGGHPGKAERANLEDLKEAADAAASRAARLCPVSPSGTMTTGVGSTSTGANTADLAAGSALVALAGVGGTVLFKRRRASGRA</sequence>
<keyword evidence="1" id="KW-1133">Transmembrane helix</keyword>
<accession>A0A2X0ICH3</accession>
<keyword evidence="4" id="KW-1185">Reference proteome</keyword>